<dbReference type="SMART" id="SM00044">
    <property type="entry name" value="CYCc"/>
    <property type="match status" value="1"/>
</dbReference>
<dbReference type="Pfam" id="PF00211">
    <property type="entry name" value="Guanylate_cyc"/>
    <property type="match status" value="1"/>
</dbReference>
<dbReference type="Pfam" id="PF05226">
    <property type="entry name" value="CHASE2"/>
    <property type="match status" value="1"/>
</dbReference>
<dbReference type="PANTHER" id="PTHR43081">
    <property type="entry name" value="ADENYLATE CYCLASE, TERMINAL-DIFFERENTIATION SPECIFIC-RELATED"/>
    <property type="match status" value="1"/>
</dbReference>
<dbReference type="SMART" id="SM01080">
    <property type="entry name" value="CHASE2"/>
    <property type="match status" value="1"/>
</dbReference>
<dbReference type="GO" id="GO:0035556">
    <property type="term" value="P:intracellular signal transduction"/>
    <property type="evidence" value="ECO:0007669"/>
    <property type="project" value="InterPro"/>
</dbReference>
<accession>A0A2T1HPV7</accession>
<feature type="transmembrane region" description="Helical" evidence="1">
    <location>
        <begin position="315"/>
        <end position="334"/>
    </location>
</feature>
<comment type="caution">
    <text evidence="3">The sequence shown here is derived from an EMBL/GenBank/DDBJ whole genome shotgun (WGS) entry which is preliminary data.</text>
</comment>
<evidence type="ECO:0000313" key="3">
    <source>
        <dbReference type="EMBL" id="PSC03685.1"/>
    </source>
</evidence>
<keyword evidence="1" id="KW-0812">Transmembrane</keyword>
<dbReference type="AlphaFoldDB" id="A0A2T1HPV7"/>
<dbReference type="PANTHER" id="PTHR43081:SF1">
    <property type="entry name" value="ADENYLATE CYCLASE, TERMINAL-DIFFERENTIATION SPECIFIC"/>
    <property type="match status" value="1"/>
</dbReference>
<feature type="domain" description="Guanylate cyclase" evidence="2">
    <location>
        <begin position="405"/>
        <end position="542"/>
    </location>
</feature>
<keyword evidence="1" id="KW-1133">Transmembrane helix</keyword>
<evidence type="ECO:0000313" key="4">
    <source>
        <dbReference type="Proteomes" id="UP000239772"/>
    </source>
</evidence>
<dbReference type="InterPro" id="IPR029787">
    <property type="entry name" value="Nucleotide_cyclase"/>
</dbReference>
<feature type="transmembrane region" description="Helical" evidence="1">
    <location>
        <begin position="289"/>
        <end position="308"/>
    </location>
</feature>
<dbReference type="EMBL" id="PVZS01000022">
    <property type="protein sequence ID" value="PSC03685.1"/>
    <property type="molecule type" value="Genomic_DNA"/>
</dbReference>
<dbReference type="Gene3D" id="3.30.70.1230">
    <property type="entry name" value="Nucleotide cyclase"/>
    <property type="match status" value="1"/>
</dbReference>
<dbReference type="Proteomes" id="UP000239772">
    <property type="component" value="Unassembled WGS sequence"/>
</dbReference>
<organism evidence="3 4">
    <name type="scientific">Alsobacter soli</name>
    <dbReference type="NCBI Taxonomy" id="2109933"/>
    <lineage>
        <taxon>Bacteria</taxon>
        <taxon>Pseudomonadati</taxon>
        <taxon>Pseudomonadota</taxon>
        <taxon>Alphaproteobacteria</taxon>
        <taxon>Hyphomicrobiales</taxon>
        <taxon>Alsobacteraceae</taxon>
        <taxon>Alsobacter</taxon>
    </lineage>
</organism>
<keyword evidence="1" id="KW-0472">Membrane</keyword>
<dbReference type="InterPro" id="IPR050697">
    <property type="entry name" value="Adenylyl/Guanylyl_Cyclase_3/4"/>
</dbReference>
<dbReference type="CDD" id="cd07302">
    <property type="entry name" value="CHD"/>
    <property type="match status" value="1"/>
</dbReference>
<reference evidence="4" key="1">
    <citation type="submission" date="2018-03" db="EMBL/GenBank/DDBJ databases">
        <authorList>
            <person name="Sun L."/>
            <person name="Liu H."/>
            <person name="Chen W."/>
            <person name="Huang K."/>
            <person name="Liu W."/>
            <person name="Gao X."/>
        </authorList>
    </citation>
    <scope>NUCLEOTIDE SEQUENCE [LARGE SCALE GENOMIC DNA]</scope>
    <source>
        <strain evidence="4">SH9</strain>
    </source>
</reference>
<sequence>MLGRRDPESRSRAHLLALALAVALGLLFLLEPFRLVDQRLFDFASTTLPARPAEPGAVIVAIDEPSFSELGQRWPWPRSLHAHLVRKLREAGAKVIALDILFSEPSQPQDDAALAAAMGNDVVLSAEESVIAMPQGVQTTRVEPIQPLLDAGARSGSTSVDLDGDAYLRRMPDGEDSFAAQALRAAGLDPRTPPPGAMIQYFGPARSYPTVSYYQALDPDRFLPPGRLRGQTVFVGLSLSHPPAANSGAGDAFATAYTVREQTLTAGVEIQAAIYDNLRLGLFVAQTPWLVLFFAGLAFAGVASLVAGRRTSWRTAIVAALWFPALLMGSWVLLRYGRVWASPALPLATSLSAFASRVGLDYARERRLRRAVSDAFSRYLAPAMVEELARNPEALRLGGERRSLSILFCDVRGFTEISERLRDQPERLTSLINRLLEPLSAAVLEQGGTIDKYIGDCVMAFWNAPLANPGHAAQAVRAGLAMLRAVDQVNAELAAEEGPGAPRFAVGVGINTGDCVVGNFGSRWRFDYSVLGDPVNLASRIEGLSKTFAVSLLVGEETAKAAGDEFVFLELDRIAVKGRQELSPILAVLGERSALGPEAEAFARAHDSLLRAMRVGDWSVALGLIGRLRDAHPGLEAYFARLEARVLADLGGEG</sequence>
<protein>
    <submittedName>
        <fullName evidence="3">Adenylate/guanylate cyclase domain-containing protein</fullName>
    </submittedName>
</protein>
<evidence type="ECO:0000259" key="2">
    <source>
        <dbReference type="PROSITE" id="PS50125"/>
    </source>
</evidence>
<dbReference type="PROSITE" id="PS50125">
    <property type="entry name" value="GUANYLATE_CYCLASE_2"/>
    <property type="match status" value="1"/>
</dbReference>
<proteinExistence type="predicted"/>
<name>A0A2T1HPV7_9HYPH</name>
<dbReference type="GO" id="GO:0006171">
    <property type="term" value="P:cAMP biosynthetic process"/>
    <property type="evidence" value="ECO:0007669"/>
    <property type="project" value="TreeGrafter"/>
</dbReference>
<keyword evidence="4" id="KW-1185">Reference proteome</keyword>
<dbReference type="InterPro" id="IPR007890">
    <property type="entry name" value="CHASE2"/>
</dbReference>
<dbReference type="OrthoDB" id="9789782at2"/>
<gene>
    <name evidence="3" type="ORF">SLNSH_17840</name>
</gene>
<dbReference type="SUPFAM" id="SSF55073">
    <property type="entry name" value="Nucleotide cyclase"/>
    <property type="match status" value="1"/>
</dbReference>
<evidence type="ECO:0000256" key="1">
    <source>
        <dbReference type="SAM" id="Phobius"/>
    </source>
</evidence>
<dbReference type="GO" id="GO:0004016">
    <property type="term" value="F:adenylate cyclase activity"/>
    <property type="evidence" value="ECO:0007669"/>
    <property type="project" value="UniProtKB-ARBA"/>
</dbReference>
<dbReference type="InterPro" id="IPR001054">
    <property type="entry name" value="A/G_cyclase"/>
</dbReference>